<proteinExistence type="predicted"/>
<dbReference type="AlphaFoldDB" id="A0A0M3IT67"/>
<evidence type="ECO:0000313" key="1">
    <source>
        <dbReference type="Proteomes" id="UP000036681"/>
    </source>
</evidence>
<accession>A0A0M3IT67</accession>
<reference evidence="2" key="1">
    <citation type="submission" date="2017-02" db="UniProtKB">
        <authorList>
            <consortium name="WormBaseParasite"/>
        </authorList>
    </citation>
    <scope>IDENTIFICATION</scope>
</reference>
<organism evidence="1 2">
    <name type="scientific">Ascaris lumbricoides</name>
    <name type="common">Giant roundworm</name>
    <dbReference type="NCBI Taxonomy" id="6252"/>
    <lineage>
        <taxon>Eukaryota</taxon>
        <taxon>Metazoa</taxon>
        <taxon>Ecdysozoa</taxon>
        <taxon>Nematoda</taxon>
        <taxon>Chromadorea</taxon>
        <taxon>Rhabditida</taxon>
        <taxon>Spirurina</taxon>
        <taxon>Ascaridomorpha</taxon>
        <taxon>Ascaridoidea</taxon>
        <taxon>Ascarididae</taxon>
        <taxon>Ascaris</taxon>
    </lineage>
</organism>
<evidence type="ECO:0000313" key="2">
    <source>
        <dbReference type="WBParaSite" id="ALUE_0002194501-mRNA-1"/>
    </source>
</evidence>
<keyword evidence="1" id="KW-1185">Reference proteome</keyword>
<protein>
    <submittedName>
        <fullName evidence="2">Uncharacterized protein</fullName>
    </submittedName>
</protein>
<dbReference type="WBParaSite" id="ALUE_0002194501-mRNA-1">
    <property type="protein sequence ID" value="ALUE_0002194501-mRNA-1"/>
    <property type="gene ID" value="ALUE_0002194501"/>
</dbReference>
<sequence length="33" mass="4199">MYVYYFFKNFSLKKKITIIYNTNRCYISYIFVN</sequence>
<name>A0A0M3IT67_ASCLU</name>
<dbReference type="Proteomes" id="UP000036681">
    <property type="component" value="Unplaced"/>
</dbReference>